<comment type="catalytic activity">
    <reaction evidence="10">
        <text>3 propionate 3-nitronate + 3 O2 + H2O = 3 3-oxopropanoate + 2 nitrate + nitrite + H2O2 + 3 H(+)</text>
        <dbReference type="Rhea" id="RHEA:57332"/>
        <dbReference type="ChEBI" id="CHEBI:15377"/>
        <dbReference type="ChEBI" id="CHEBI:15378"/>
        <dbReference type="ChEBI" id="CHEBI:15379"/>
        <dbReference type="ChEBI" id="CHEBI:16240"/>
        <dbReference type="ChEBI" id="CHEBI:16301"/>
        <dbReference type="ChEBI" id="CHEBI:17632"/>
        <dbReference type="ChEBI" id="CHEBI:33190"/>
        <dbReference type="ChEBI" id="CHEBI:136067"/>
    </reaction>
</comment>
<dbReference type="FunFam" id="3.20.20.70:FF:000154">
    <property type="entry name" value="Probable nitronate monooxygenase"/>
    <property type="match status" value="1"/>
</dbReference>
<dbReference type="Pfam" id="PF03060">
    <property type="entry name" value="NMO"/>
    <property type="match status" value="1"/>
</dbReference>
<dbReference type="InterPro" id="IPR013785">
    <property type="entry name" value="Aldolase_TIM"/>
</dbReference>
<comment type="similarity">
    <text evidence="2">Belongs to the nitronate monooxygenase family. NMO class I subfamily.</text>
</comment>
<name>A0A7W2EF77_9BURK</name>
<evidence type="ECO:0000256" key="6">
    <source>
        <dbReference type="ARBA" id="ARBA00022741"/>
    </source>
</evidence>
<keyword evidence="6" id="KW-0547">Nucleotide-binding</keyword>
<sequence length="345" mass="36545">MDLRTLFPHPIIQGPMAGGPNTPAQVAAVSDTGALGSLAGSLLSPDTLRTQVAQIRSLTDRPFCLNFFVLQTPSPDAAEVAAGIAMLEPVWSALGWSDLPKPAKWCEDFAAQFETLIELKPVVASFTFGILSAQQIARLHDAGIFVIGTITTVDEALAWQERGADAVIASGVEAGGHRGTFLGPQTEAKLTTFELLPQVVAAVRIPVIAAGGIMDGADIKRALAAGAQAVQMGTAFLVTDESGIHPAYKQRLLTAGEHPTRLTRSFSGRYARGLDNRFMQMMAAVEQQVPPYPVQNALTGSIRAEAAKRGDTEFMSLWCGMGVARARAMPVAQLVQTLLAEIKAA</sequence>
<dbReference type="GO" id="GO:0000166">
    <property type="term" value="F:nucleotide binding"/>
    <property type="evidence" value="ECO:0007669"/>
    <property type="project" value="UniProtKB-KW"/>
</dbReference>
<keyword evidence="13" id="KW-1185">Reference proteome</keyword>
<keyword evidence="7" id="KW-0560">Oxidoreductase</keyword>
<gene>
    <name evidence="12" type="ORF">H3H36_05565</name>
</gene>
<keyword evidence="3" id="KW-0216">Detoxification</keyword>
<evidence type="ECO:0000256" key="9">
    <source>
        <dbReference type="ARBA" id="ARBA00031155"/>
    </source>
</evidence>
<reference evidence="12 13" key="1">
    <citation type="submission" date="2020-07" db="EMBL/GenBank/DDBJ databases">
        <title>Novel species isolated from subtropical streams in China.</title>
        <authorList>
            <person name="Lu H."/>
        </authorList>
    </citation>
    <scope>NUCLEOTIDE SEQUENCE [LARGE SCALE GENOMIC DNA]</scope>
    <source>
        <strain evidence="12 13">FT3S</strain>
    </source>
</reference>
<accession>A0A7W2EF77</accession>
<comment type="cofactor">
    <cofactor evidence="1">
        <name>FMN</name>
        <dbReference type="ChEBI" id="CHEBI:58210"/>
    </cofactor>
</comment>
<dbReference type="GO" id="GO:0018580">
    <property type="term" value="F:nitronate monooxygenase activity"/>
    <property type="evidence" value="ECO:0007669"/>
    <property type="project" value="InterPro"/>
</dbReference>
<evidence type="ECO:0000256" key="4">
    <source>
        <dbReference type="ARBA" id="ARBA00022630"/>
    </source>
</evidence>
<keyword evidence="5" id="KW-0288">FMN</keyword>
<keyword evidence="8 12" id="KW-0503">Monooxygenase</keyword>
<dbReference type="AlphaFoldDB" id="A0A7W2EF77"/>
<evidence type="ECO:0000256" key="11">
    <source>
        <dbReference type="ARBA" id="ARBA00067136"/>
    </source>
</evidence>
<evidence type="ECO:0000256" key="10">
    <source>
        <dbReference type="ARBA" id="ARBA00049401"/>
    </source>
</evidence>
<dbReference type="PANTHER" id="PTHR42747:SF3">
    <property type="entry name" value="NITRONATE MONOOXYGENASE-RELATED"/>
    <property type="match status" value="1"/>
</dbReference>
<evidence type="ECO:0000256" key="2">
    <source>
        <dbReference type="ARBA" id="ARBA00009881"/>
    </source>
</evidence>
<evidence type="ECO:0000256" key="3">
    <source>
        <dbReference type="ARBA" id="ARBA00022575"/>
    </source>
</evidence>
<dbReference type="GO" id="GO:0009636">
    <property type="term" value="P:response to toxic substance"/>
    <property type="evidence" value="ECO:0007669"/>
    <property type="project" value="UniProtKB-KW"/>
</dbReference>
<dbReference type="InterPro" id="IPR004136">
    <property type="entry name" value="NMO"/>
</dbReference>
<organism evidence="12 13">
    <name type="scientific">Rugamonas fusca</name>
    <dbReference type="NCBI Taxonomy" id="2758568"/>
    <lineage>
        <taxon>Bacteria</taxon>
        <taxon>Pseudomonadati</taxon>
        <taxon>Pseudomonadota</taxon>
        <taxon>Betaproteobacteria</taxon>
        <taxon>Burkholderiales</taxon>
        <taxon>Oxalobacteraceae</taxon>
        <taxon>Telluria group</taxon>
        <taxon>Rugamonas</taxon>
    </lineage>
</organism>
<evidence type="ECO:0000256" key="5">
    <source>
        <dbReference type="ARBA" id="ARBA00022643"/>
    </source>
</evidence>
<evidence type="ECO:0000313" key="12">
    <source>
        <dbReference type="EMBL" id="MBA5604828.1"/>
    </source>
</evidence>
<evidence type="ECO:0000256" key="8">
    <source>
        <dbReference type="ARBA" id="ARBA00023033"/>
    </source>
</evidence>
<dbReference type="Gene3D" id="3.20.20.70">
    <property type="entry name" value="Aldolase class I"/>
    <property type="match status" value="1"/>
</dbReference>
<dbReference type="EMBL" id="JACEZS010000003">
    <property type="protein sequence ID" value="MBA5604828.1"/>
    <property type="molecule type" value="Genomic_DNA"/>
</dbReference>
<dbReference type="PANTHER" id="PTHR42747">
    <property type="entry name" value="NITRONATE MONOOXYGENASE-RELATED"/>
    <property type="match status" value="1"/>
</dbReference>
<keyword evidence="4" id="KW-0285">Flavoprotein</keyword>
<dbReference type="SUPFAM" id="SSF51412">
    <property type="entry name" value="Inosine monophosphate dehydrogenase (IMPDH)"/>
    <property type="match status" value="1"/>
</dbReference>
<dbReference type="CDD" id="cd04730">
    <property type="entry name" value="NPD_like"/>
    <property type="match status" value="1"/>
</dbReference>
<evidence type="ECO:0000256" key="1">
    <source>
        <dbReference type="ARBA" id="ARBA00001917"/>
    </source>
</evidence>
<protein>
    <recommendedName>
        <fullName evidence="11">Nitronate monooxygenase</fullName>
    </recommendedName>
    <alternativeName>
        <fullName evidence="9">Propionate 3-nitronate monooxygenase</fullName>
    </alternativeName>
</protein>
<evidence type="ECO:0000256" key="7">
    <source>
        <dbReference type="ARBA" id="ARBA00023002"/>
    </source>
</evidence>
<dbReference type="Proteomes" id="UP000566711">
    <property type="component" value="Unassembled WGS sequence"/>
</dbReference>
<evidence type="ECO:0000313" key="13">
    <source>
        <dbReference type="Proteomes" id="UP000566711"/>
    </source>
</evidence>
<comment type="caution">
    <text evidence="12">The sequence shown here is derived from an EMBL/GenBank/DDBJ whole genome shotgun (WGS) entry which is preliminary data.</text>
</comment>
<dbReference type="RefSeq" id="WP_182215020.1">
    <property type="nucleotide sequence ID" value="NZ_JACEZS010000003.1"/>
</dbReference>
<proteinExistence type="inferred from homology"/>